<dbReference type="InterPro" id="IPR050186">
    <property type="entry name" value="TPT_transporter"/>
</dbReference>
<dbReference type="AlphaFoldDB" id="G0VKE4"/>
<dbReference type="RefSeq" id="XP_003678320.1">
    <property type="nucleotide sequence ID" value="XM_003678272.1"/>
</dbReference>
<dbReference type="GeneID" id="96905665"/>
<dbReference type="HOGENOM" id="CLU_019048_4_1_1"/>
<accession>G0VKE4</accession>
<dbReference type="InterPro" id="IPR004853">
    <property type="entry name" value="Sugar_P_trans_dom"/>
</dbReference>
<feature type="transmembrane region" description="Helical" evidence="5">
    <location>
        <begin position="310"/>
        <end position="327"/>
    </location>
</feature>
<feature type="transmembrane region" description="Helical" evidence="5">
    <location>
        <begin position="121"/>
        <end position="141"/>
    </location>
</feature>
<evidence type="ECO:0000313" key="8">
    <source>
        <dbReference type="Proteomes" id="UP000001640"/>
    </source>
</evidence>
<keyword evidence="4 5" id="KW-0472">Membrane</keyword>
<organism evidence="7 8">
    <name type="scientific">Naumovozyma castellii</name>
    <name type="common">Yeast</name>
    <name type="synonym">Saccharomyces castellii</name>
    <dbReference type="NCBI Taxonomy" id="27288"/>
    <lineage>
        <taxon>Eukaryota</taxon>
        <taxon>Fungi</taxon>
        <taxon>Dikarya</taxon>
        <taxon>Ascomycota</taxon>
        <taxon>Saccharomycotina</taxon>
        <taxon>Saccharomycetes</taxon>
        <taxon>Saccharomycetales</taxon>
        <taxon>Saccharomycetaceae</taxon>
        <taxon>Naumovozyma</taxon>
    </lineage>
</organism>
<dbReference type="KEGG" id="ncs:NCAS_0I03100"/>
<dbReference type="OMA" id="YDKLTLM"/>
<feature type="transmembrane region" description="Helical" evidence="5">
    <location>
        <begin position="45"/>
        <end position="63"/>
    </location>
</feature>
<dbReference type="eggNOG" id="KOG1441">
    <property type="taxonomic scope" value="Eukaryota"/>
</dbReference>
<comment type="subcellular location">
    <subcellularLocation>
        <location evidence="1">Membrane</location>
        <topology evidence="1">Multi-pass membrane protein</topology>
    </subcellularLocation>
</comment>
<keyword evidence="2 5" id="KW-0812">Transmembrane</keyword>
<evidence type="ECO:0000259" key="6">
    <source>
        <dbReference type="Pfam" id="PF03151"/>
    </source>
</evidence>
<evidence type="ECO:0000313" key="7">
    <source>
        <dbReference type="EMBL" id="CCC71978.1"/>
    </source>
</evidence>
<evidence type="ECO:0000256" key="4">
    <source>
        <dbReference type="ARBA" id="ARBA00023136"/>
    </source>
</evidence>
<evidence type="ECO:0000256" key="1">
    <source>
        <dbReference type="ARBA" id="ARBA00004141"/>
    </source>
</evidence>
<feature type="transmembrane region" description="Helical" evidence="5">
    <location>
        <begin position="7"/>
        <end position="25"/>
    </location>
</feature>
<dbReference type="InParanoid" id="G0VKE4"/>
<feature type="transmembrane region" description="Helical" evidence="5">
    <location>
        <begin position="191"/>
        <end position="210"/>
    </location>
</feature>
<keyword evidence="8" id="KW-1185">Reference proteome</keyword>
<evidence type="ECO:0000256" key="3">
    <source>
        <dbReference type="ARBA" id="ARBA00022989"/>
    </source>
</evidence>
<dbReference type="GO" id="GO:0016020">
    <property type="term" value="C:membrane"/>
    <property type="evidence" value="ECO:0007669"/>
    <property type="project" value="UniProtKB-SubCell"/>
</dbReference>
<dbReference type="Pfam" id="PF03151">
    <property type="entry name" value="TPT"/>
    <property type="match status" value="2"/>
</dbReference>
<dbReference type="PANTHER" id="PTHR11132">
    <property type="entry name" value="SOLUTE CARRIER FAMILY 35"/>
    <property type="match status" value="1"/>
</dbReference>
<proteinExistence type="predicted"/>
<evidence type="ECO:0000256" key="5">
    <source>
        <dbReference type="SAM" id="Phobius"/>
    </source>
</evidence>
<feature type="transmembrane region" description="Helical" evidence="5">
    <location>
        <begin position="97"/>
        <end position="115"/>
    </location>
</feature>
<evidence type="ECO:0000256" key="2">
    <source>
        <dbReference type="ARBA" id="ARBA00022692"/>
    </source>
</evidence>
<reference evidence="7 8" key="1">
    <citation type="journal article" date="2011" name="Proc. Natl. Acad. Sci. U.S.A.">
        <title>Evolutionary erosion of yeast sex chromosomes by mating-type switching accidents.</title>
        <authorList>
            <person name="Gordon J.L."/>
            <person name="Armisen D."/>
            <person name="Proux-Wera E."/>
            <person name="Oheigeartaigh S.S."/>
            <person name="Byrne K.P."/>
            <person name="Wolfe K.H."/>
        </authorList>
    </citation>
    <scope>NUCLEOTIDE SEQUENCE [LARGE SCALE GENOMIC DNA]</scope>
    <source>
        <strain evidence="8">ATCC 76901 / BCRC 22586 / CBS 4309 / NBRC 1992 / NRRL Y-12630</strain>
    </source>
</reference>
<dbReference type="EMBL" id="HE576760">
    <property type="protein sequence ID" value="CCC71978.1"/>
    <property type="molecule type" value="Genomic_DNA"/>
</dbReference>
<dbReference type="OrthoDB" id="1588579at2759"/>
<sequence>MLVRLRPYVHIIILCICWYAISSFASQVTKQVLTLCPLPLFLGEFQFIYTALLAAISCNIAYYSSRFCAFFPKGTFPQYVSHGYANRKIITRPTKKIFITVLPLGIFQFVGKYFGHTATSIVPVSTVASIKTLSPIFILIFQKLLGLKTLALDSILYFSLGSLITGVWIIVNEDNKATKKGNDLMVATYSTYGIICAIISMFIFVGQNIYGKKVFTYKSNPTDIDNLRNYDSQKADSPLPVYADKKEYKEEYRDDEPVTYDKLTLMIYISLVGFCMSFGWFIMLELPLIWGYIFNGTSTELIKCMPWKLYFLNGTFHFLQAMITFYLMGEVSTLTYSIANLMKRIAIISVSWIFVGRMITFHQVFGLLLNVFGLFLYERCSSQRKKFKGRME</sequence>
<feature type="transmembrane region" description="Helical" evidence="5">
    <location>
        <begin position="265"/>
        <end position="290"/>
    </location>
</feature>
<gene>
    <name evidence="7" type="primary">NCAS0I03100</name>
    <name evidence="7" type="ordered locus">NCAS_0I03100</name>
</gene>
<dbReference type="FunCoup" id="G0VKE4">
    <property type="interactions" value="310"/>
</dbReference>
<reference key="2">
    <citation type="submission" date="2011-08" db="EMBL/GenBank/DDBJ databases">
        <title>Genome sequence of Naumovozyma castellii.</title>
        <authorList>
            <person name="Gordon J.L."/>
            <person name="Armisen D."/>
            <person name="Proux-Wera E."/>
            <person name="OhEigeartaigh S.S."/>
            <person name="Byrne K.P."/>
            <person name="Wolfe K.H."/>
        </authorList>
    </citation>
    <scope>NUCLEOTIDE SEQUENCE</scope>
    <source>
        <strain>Type strain:CBS 4309</strain>
    </source>
</reference>
<name>G0VKE4_NAUCA</name>
<feature type="transmembrane region" description="Helical" evidence="5">
    <location>
        <begin position="150"/>
        <end position="171"/>
    </location>
</feature>
<keyword evidence="3 5" id="KW-1133">Transmembrane helix</keyword>
<feature type="domain" description="Sugar phosphate transporter" evidence="6">
    <location>
        <begin position="10"/>
        <end position="228"/>
    </location>
</feature>
<protein>
    <recommendedName>
        <fullName evidence="6">Sugar phosphate transporter domain-containing protein</fullName>
    </recommendedName>
</protein>
<dbReference type="Proteomes" id="UP000001640">
    <property type="component" value="Chromosome 9"/>
</dbReference>
<feature type="domain" description="Sugar phosphate transporter" evidence="6">
    <location>
        <begin position="246"/>
        <end position="377"/>
    </location>
</feature>